<evidence type="ECO:0000313" key="1">
    <source>
        <dbReference type="EMBL" id="RDX63813.1"/>
    </source>
</evidence>
<gene>
    <name evidence="1" type="ORF">CR513_57712</name>
</gene>
<proteinExistence type="predicted"/>
<reference evidence="1" key="1">
    <citation type="submission" date="2018-05" db="EMBL/GenBank/DDBJ databases">
        <title>Draft genome of Mucuna pruriens seed.</title>
        <authorList>
            <person name="Nnadi N.E."/>
            <person name="Vos R."/>
            <person name="Hasami M.H."/>
            <person name="Devisetty U.K."/>
            <person name="Aguiy J.C."/>
        </authorList>
    </citation>
    <scope>NUCLEOTIDE SEQUENCE [LARGE SCALE GENOMIC DNA]</scope>
    <source>
        <strain evidence="1">JCA_2017</strain>
    </source>
</reference>
<sequence length="121" mass="13782">MPDVVYQPWRIHLIHLLPKFHNLAGEDPHKHLKEFHLVCSTMRLNKGLAIPTIVSFSHLGRYEAHVSGEVLLGVQNYDHPEGNIEQLLIQYFYECLMMMDQGMIDAASSGALMDKTPTIAR</sequence>
<keyword evidence="2" id="KW-1185">Reference proteome</keyword>
<evidence type="ECO:0000313" key="2">
    <source>
        <dbReference type="Proteomes" id="UP000257109"/>
    </source>
</evidence>
<feature type="non-terminal residue" evidence="1">
    <location>
        <position position="1"/>
    </location>
</feature>
<comment type="caution">
    <text evidence="1">The sequence shown here is derived from an EMBL/GenBank/DDBJ whole genome shotgun (WGS) entry which is preliminary data.</text>
</comment>
<protein>
    <submittedName>
        <fullName evidence="1">Uncharacterized protein</fullName>
    </submittedName>
</protein>
<dbReference type="Proteomes" id="UP000257109">
    <property type="component" value="Unassembled WGS sequence"/>
</dbReference>
<name>A0A371ECQ2_MUCPR</name>
<dbReference type="EMBL" id="QJKJ01014691">
    <property type="protein sequence ID" value="RDX63813.1"/>
    <property type="molecule type" value="Genomic_DNA"/>
</dbReference>
<organism evidence="1 2">
    <name type="scientific">Mucuna pruriens</name>
    <name type="common">Velvet bean</name>
    <name type="synonym">Dolichos pruriens</name>
    <dbReference type="NCBI Taxonomy" id="157652"/>
    <lineage>
        <taxon>Eukaryota</taxon>
        <taxon>Viridiplantae</taxon>
        <taxon>Streptophyta</taxon>
        <taxon>Embryophyta</taxon>
        <taxon>Tracheophyta</taxon>
        <taxon>Spermatophyta</taxon>
        <taxon>Magnoliopsida</taxon>
        <taxon>eudicotyledons</taxon>
        <taxon>Gunneridae</taxon>
        <taxon>Pentapetalae</taxon>
        <taxon>rosids</taxon>
        <taxon>fabids</taxon>
        <taxon>Fabales</taxon>
        <taxon>Fabaceae</taxon>
        <taxon>Papilionoideae</taxon>
        <taxon>50 kb inversion clade</taxon>
        <taxon>NPAAA clade</taxon>
        <taxon>indigoferoid/millettioid clade</taxon>
        <taxon>Phaseoleae</taxon>
        <taxon>Mucuna</taxon>
    </lineage>
</organism>
<dbReference type="AlphaFoldDB" id="A0A371ECQ2"/>
<accession>A0A371ECQ2</accession>
<dbReference type="OrthoDB" id="1689420at2759"/>